<reference evidence="1 2" key="1">
    <citation type="journal article" date="2018" name="Science">
        <title>The opium poppy genome and morphinan production.</title>
        <authorList>
            <person name="Guo L."/>
            <person name="Winzer T."/>
            <person name="Yang X."/>
            <person name="Li Y."/>
            <person name="Ning Z."/>
            <person name="He Z."/>
            <person name="Teodor R."/>
            <person name="Lu Y."/>
            <person name="Bowser T.A."/>
            <person name="Graham I.A."/>
            <person name="Ye K."/>
        </authorList>
    </citation>
    <scope>NUCLEOTIDE SEQUENCE [LARGE SCALE GENOMIC DNA]</scope>
    <source>
        <strain evidence="2">cv. HN1</strain>
        <tissue evidence="1">Leaves</tissue>
    </source>
</reference>
<protein>
    <submittedName>
        <fullName evidence="1">Uncharacterized protein</fullName>
    </submittedName>
</protein>
<sequence>MVQFTFRFRLTILMRYEGIIGSSRRFTNLTGFQKGIVRNDMEWLMQFSGMKFAVGYEVCGGSDRAAPTKCLQNEEKMGSHFPDYYVV</sequence>
<dbReference type="Gramene" id="RZC72559">
    <property type="protein sequence ID" value="RZC72559"/>
    <property type="gene ID" value="C5167_048037"/>
</dbReference>
<organism evidence="1 2">
    <name type="scientific">Papaver somniferum</name>
    <name type="common">Opium poppy</name>
    <dbReference type="NCBI Taxonomy" id="3469"/>
    <lineage>
        <taxon>Eukaryota</taxon>
        <taxon>Viridiplantae</taxon>
        <taxon>Streptophyta</taxon>
        <taxon>Embryophyta</taxon>
        <taxon>Tracheophyta</taxon>
        <taxon>Spermatophyta</taxon>
        <taxon>Magnoliopsida</taxon>
        <taxon>Ranunculales</taxon>
        <taxon>Papaveraceae</taxon>
        <taxon>Papaveroideae</taxon>
        <taxon>Papaver</taxon>
    </lineage>
</organism>
<dbReference type="AlphaFoldDB" id="A0A4Y7KKS9"/>
<dbReference type="Proteomes" id="UP000316621">
    <property type="component" value="Chromosome 8"/>
</dbReference>
<evidence type="ECO:0000313" key="2">
    <source>
        <dbReference type="Proteomes" id="UP000316621"/>
    </source>
</evidence>
<name>A0A4Y7KKS9_PAPSO</name>
<accession>A0A4Y7KKS9</accession>
<keyword evidence="2" id="KW-1185">Reference proteome</keyword>
<dbReference type="EMBL" id="CM010722">
    <property type="protein sequence ID" value="RZC72559.1"/>
    <property type="molecule type" value="Genomic_DNA"/>
</dbReference>
<proteinExistence type="predicted"/>
<gene>
    <name evidence="1" type="ORF">C5167_048037</name>
</gene>
<evidence type="ECO:0000313" key="1">
    <source>
        <dbReference type="EMBL" id="RZC72559.1"/>
    </source>
</evidence>